<keyword evidence="1" id="KW-1133">Transmembrane helix</keyword>
<reference evidence="4" key="1">
    <citation type="submission" date="2015-07" db="EMBL/GenBank/DDBJ databases">
        <title>Genome Of Nitrogen-Fixing Cyanobacterium Nostoc piscinale CENA21 From Solimoes/Amazon River Floodplain Sediments And Comparative Genomics To Uncover Biosynthetic Natural Products Potential.</title>
        <authorList>
            <person name="Leao T.F."/>
            <person name="Leao P.N."/>
            <person name="Guimaraes P.I."/>
            <person name="de Melo A.G.C."/>
            <person name="Ramos R.T.J."/>
            <person name="Silva A."/>
            <person name="Fiore M.F."/>
            <person name="Schneider M.P.C."/>
        </authorList>
    </citation>
    <scope>NUCLEOTIDE SEQUENCE [LARGE SCALE GENOMIC DNA]</scope>
    <source>
        <strain evidence="4">CENA21</strain>
    </source>
</reference>
<feature type="domain" description="Glycosyltransferase subfamily 4-like N-terminal" evidence="2">
    <location>
        <begin position="26"/>
        <end position="212"/>
    </location>
</feature>
<dbReference type="Pfam" id="PF13579">
    <property type="entry name" value="Glyco_trans_4_4"/>
    <property type="match status" value="1"/>
</dbReference>
<gene>
    <name evidence="3" type="ORF">ACX27_18190</name>
</gene>
<keyword evidence="1" id="KW-0812">Transmembrane</keyword>
<name>A0A0M3V5Q6_9NOSO</name>
<organism evidence="3 4">
    <name type="scientific">Nostoc piscinale CENA21</name>
    <dbReference type="NCBI Taxonomy" id="224013"/>
    <lineage>
        <taxon>Bacteria</taxon>
        <taxon>Bacillati</taxon>
        <taxon>Cyanobacteriota</taxon>
        <taxon>Cyanophyceae</taxon>
        <taxon>Nostocales</taxon>
        <taxon>Nostocaceae</taxon>
        <taxon>Nostoc</taxon>
    </lineage>
</organism>
<accession>A0A0M3V5Q6</accession>
<keyword evidence="1" id="KW-0472">Membrane</keyword>
<evidence type="ECO:0000259" key="2">
    <source>
        <dbReference type="Pfam" id="PF13579"/>
    </source>
</evidence>
<dbReference type="STRING" id="224013.ACX27_18190"/>
<proteinExistence type="predicted"/>
<dbReference type="AlphaFoldDB" id="A0A0M3V5Q6"/>
<evidence type="ECO:0000313" key="3">
    <source>
        <dbReference type="EMBL" id="ALF54333.1"/>
    </source>
</evidence>
<dbReference type="InterPro" id="IPR028098">
    <property type="entry name" value="Glyco_trans_4-like_N"/>
</dbReference>
<evidence type="ECO:0000256" key="1">
    <source>
        <dbReference type="SAM" id="Phobius"/>
    </source>
</evidence>
<dbReference type="Gene3D" id="3.40.50.2000">
    <property type="entry name" value="Glycogen Phosphorylase B"/>
    <property type="match status" value="1"/>
</dbReference>
<dbReference type="Proteomes" id="UP000062645">
    <property type="component" value="Chromosome"/>
</dbReference>
<dbReference type="PATRIC" id="fig|224013.5.peg.4353"/>
<evidence type="ECO:0000313" key="4">
    <source>
        <dbReference type="Proteomes" id="UP000062645"/>
    </source>
</evidence>
<dbReference type="EMBL" id="CP012036">
    <property type="protein sequence ID" value="ALF54333.1"/>
    <property type="molecule type" value="Genomic_DNA"/>
</dbReference>
<keyword evidence="4" id="KW-1185">Reference proteome</keyword>
<protein>
    <recommendedName>
        <fullName evidence="2">Glycosyltransferase subfamily 4-like N-terminal domain-containing protein</fullName>
    </recommendedName>
</protein>
<dbReference type="RefSeq" id="WP_062294856.1">
    <property type="nucleotide sequence ID" value="NZ_CP012036.1"/>
</dbReference>
<dbReference type="OrthoDB" id="9794575at2"/>
<sequence length="439" mass="49778">MYRTLKRKVLIVSPHFPPINAPDHQRVRMSLAYMEQFGWEAHVLTVCPDCVEGIQDPILLKTIPSHIPITYTGALPVKQTRRIGMSSLGLRCLPYILQAGERLLRQQKFDLIYFSTTVFLTMWLGSIWYQSFKIPYVLDFQDPWLSDYYKQTGTQPPGGRFKHGFAQLQAKLLEPKALSQVAHVISVSPAYPKTLQQRYPYLKTEQFTVLPFGAPEPDFSALSSLNIQQTIFNPNDGKRHWVYVGRGGYDMALAVRSLFLGIQSHRHQNPEIWQSVQLHFVGTSYAPGNLAVKTIEPIAQELGIADLVTEHPHRIPYFEALQILVDSDAIVLIGSDDPDYTASKLYPCILAKKPILAIFHHQSSVVDILHRCQAGQAVTFTSKQEPQDLLSQVITQLNWLLSINKGFQPDTDWSAFQPYTARAMTHKQCAIFDRCLTTA</sequence>
<reference evidence="3 4" key="2">
    <citation type="journal article" date="2016" name="Genome Announc.">
        <title>Draft Genome Sequence of the N2-Fixing Cyanobacterium Nostoc piscinale CENA21, Isolated from the Brazilian Amazon Floodplain.</title>
        <authorList>
            <person name="Leao T."/>
            <person name="Guimaraes P.I."/>
            <person name="de Melo A.G."/>
            <person name="Ramos R.T."/>
            <person name="Leao P.N."/>
            <person name="Silva A."/>
            <person name="Fiore M.F."/>
            <person name="Schneider M.P."/>
        </authorList>
    </citation>
    <scope>NUCLEOTIDE SEQUENCE [LARGE SCALE GENOMIC DNA]</scope>
    <source>
        <strain evidence="3 4">CENA21</strain>
    </source>
</reference>
<feature type="transmembrane region" description="Helical" evidence="1">
    <location>
        <begin position="111"/>
        <end position="129"/>
    </location>
</feature>
<dbReference type="SUPFAM" id="SSF53756">
    <property type="entry name" value="UDP-Glycosyltransferase/glycogen phosphorylase"/>
    <property type="match status" value="1"/>
</dbReference>
<dbReference type="KEGG" id="npz:ACX27_18190"/>